<evidence type="ECO:0000256" key="2">
    <source>
        <dbReference type="ARBA" id="ARBA00022692"/>
    </source>
</evidence>
<keyword evidence="1" id="KW-1003">Cell membrane</keyword>
<evidence type="ECO:0000256" key="5">
    <source>
        <dbReference type="SAM" id="Phobius"/>
    </source>
</evidence>
<keyword evidence="2 5" id="KW-0812">Transmembrane</keyword>
<evidence type="ECO:0000256" key="4">
    <source>
        <dbReference type="ARBA" id="ARBA00023136"/>
    </source>
</evidence>
<evidence type="ECO:0000313" key="6">
    <source>
        <dbReference type="EMBL" id="MFC5627607.1"/>
    </source>
</evidence>
<organism evidence="6 7">
    <name type="scientific">Aliibacillus thermotolerans</name>
    <dbReference type="NCBI Taxonomy" id="1834418"/>
    <lineage>
        <taxon>Bacteria</taxon>
        <taxon>Bacillati</taxon>
        <taxon>Bacillota</taxon>
        <taxon>Bacilli</taxon>
        <taxon>Bacillales</taxon>
        <taxon>Bacillaceae</taxon>
        <taxon>Aliibacillus</taxon>
    </lineage>
</organism>
<feature type="transmembrane region" description="Helical" evidence="5">
    <location>
        <begin position="41"/>
        <end position="64"/>
    </location>
</feature>
<proteinExistence type="predicted"/>
<name>A0ABW0U2A0_9BACI</name>
<dbReference type="PANTHER" id="PTHR35529:SF1">
    <property type="entry name" value="MANGANESE EFFLUX PUMP MNTP-RELATED"/>
    <property type="match status" value="1"/>
</dbReference>
<feature type="transmembrane region" description="Helical" evidence="5">
    <location>
        <begin position="107"/>
        <end position="127"/>
    </location>
</feature>
<evidence type="ECO:0000256" key="1">
    <source>
        <dbReference type="ARBA" id="ARBA00022475"/>
    </source>
</evidence>
<feature type="transmembrane region" description="Helical" evidence="5">
    <location>
        <begin position="70"/>
        <end position="87"/>
    </location>
</feature>
<dbReference type="EMBL" id="JBHSPF010000009">
    <property type="protein sequence ID" value="MFC5627607.1"/>
    <property type="molecule type" value="Genomic_DNA"/>
</dbReference>
<accession>A0ABW0U2A0</accession>
<feature type="transmembrane region" description="Helical" evidence="5">
    <location>
        <begin position="6"/>
        <end position="29"/>
    </location>
</feature>
<feature type="transmembrane region" description="Helical" evidence="5">
    <location>
        <begin position="133"/>
        <end position="152"/>
    </location>
</feature>
<comment type="caution">
    <text evidence="6">The sequence shown here is derived from an EMBL/GenBank/DDBJ whole genome shotgun (WGS) entry which is preliminary data.</text>
</comment>
<sequence length="182" mass="19913">MAIESWFFLSTMAFALSMDAFSMSLAVAMKRKIPVNKMCTALVVGLFHMGMPFLGLISGTWIAASFEQTAMMAAGVLLFVIGLQMIVSSWKKDAEQESMILPVGLRVFIFSFFVSLDSFSIGITLGILKAELFSVLLLFGLFSGIFTWLGLTLGKYMQQSLGRYGEMIGGIILLSFGLKLAL</sequence>
<evidence type="ECO:0000313" key="7">
    <source>
        <dbReference type="Proteomes" id="UP001596143"/>
    </source>
</evidence>
<keyword evidence="3 5" id="KW-1133">Transmembrane helix</keyword>
<protein>
    <submittedName>
        <fullName evidence="6">Manganese efflux pump MntP family protein</fullName>
    </submittedName>
</protein>
<evidence type="ECO:0000256" key="3">
    <source>
        <dbReference type="ARBA" id="ARBA00022989"/>
    </source>
</evidence>
<reference evidence="7" key="1">
    <citation type="journal article" date="2019" name="Int. J. Syst. Evol. Microbiol.">
        <title>The Global Catalogue of Microorganisms (GCM) 10K type strain sequencing project: providing services to taxonomists for standard genome sequencing and annotation.</title>
        <authorList>
            <consortium name="The Broad Institute Genomics Platform"/>
            <consortium name="The Broad Institute Genome Sequencing Center for Infectious Disease"/>
            <person name="Wu L."/>
            <person name="Ma J."/>
        </authorList>
    </citation>
    <scope>NUCLEOTIDE SEQUENCE [LARGE SCALE GENOMIC DNA]</scope>
    <source>
        <strain evidence="7">CGMCC 1.15790</strain>
    </source>
</reference>
<dbReference type="PANTHER" id="PTHR35529">
    <property type="entry name" value="MANGANESE EFFLUX PUMP MNTP-RELATED"/>
    <property type="match status" value="1"/>
</dbReference>
<keyword evidence="7" id="KW-1185">Reference proteome</keyword>
<dbReference type="Pfam" id="PF02659">
    <property type="entry name" value="Mntp"/>
    <property type="match status" value="1"/>
</dbReference>
<gene>
    <name evidence="6" type="ORF">ACFPTR_01675</name>
</gene>
<dbReference type="RefSeq" id="WP_270896610.1">
    <property type="nucleotide sequence ID" value="NZ_JBHSPF010000009.1"/>
</dbReference>
<dbReference type="Proteomes" id="UP001596143">
    <property type="component" value="Unassembled WGS sequence"/>
</dbReference>
<dbReference type="InterPro" id="IPR003810">
    <property type="entry name" value="Mntp/YtaF"/>
</dbReference>
<keyword evidence="4 5" id="KW-0472">Membrane</keyword>